<sequence>MPTRSGHTAAILASKVVGTPVFAAGGEKLGHVQDVMLDKLSDRLVFAVIAVGFSPGMGQQCSPVPWRLLDYDPGLQGYVIALTAAQFRNAPVFGLDELTHDDGARARELTGMFYDTV</sequence>
<dbReference type="InterPro" id="IPR011033">
    <property type="entry name" value="PRC_barrel-like_sf"/>
</dbReference>
<organism evidence="2 3">
    <name type="scientific">Rhizomicrobium electricum</name>
    <dbReference type="NCBI Taxonomy" id="480070"/>
    <lineage>
        <taxon>Bacteria</taxon>
        <taxon>Pseudomonadati</taxon>
        <taxon>Pseudomonadota</taxon>
        <taxon>Alphaproteobacteria</taxon>
        <taxon>Micropepsales</taxon>
        <taxon>Micropepsaceae</taxon>
        <taxon>Rhizomicrobium</taxon>
    </lineage>
</organism>
<proteinExistence type="predicted"/>
<evidence type="ECO:0000259" key="1">
    <source>
        <dbReference type="Pfam" id="PF05239"/>
    </source>
</evidence>
<accession>A0ABN1E7D7</accession>
<dbReference type="SUPFAM" id="SSF50346">
    <property type="entry name" value="PRC-barrel domain"/>
    <property type="match status" value="1"/>
</dbReference>
<dbReference type="EMBL" id="BAAADD010000002">
    <property type="protein sequence ID" value="GAA0560734.1"/>
    <property type="molecule type" value="Genomic_DNA"/>
</dbReference>
<keyword evidence="3" id="KW-1185">Reference proteome</keyword>
<dbReference type="InterPro" id="IPR027275">
    <property type="entry name" value="PRC-brl_dom"/>
</dbReference>
<reference evidence="2 3" key="1">
    <citation type="journal article" date="2019" name="Int. J. Syst. Evol. Microbiol.">
        <title>The Global Catalogue of Microorganisms (GCM) 10K type strain sequencing project: providing services to taxonomists for standard genome sequencing and annotation.</title>
        <authorList>
            <consortium name="The Broad Institute Genomics Platform"/>
            <consortium name="The Broad Institute Genome Sequencing Center for Infectious Disease"/>
            <person name="Wu L."/>
            <person name="Ma J."/>
        </authorList>
    </citation>
    <scope>NUCLEOTIDE SEQUENCE [LARGE SCALE GENOMIC DNA]</scope>
    <source>
        <strain evidence="2 3">JCM 15089</strain>
    </source>
</reference>
<comment type="caution">
    <text evidence="2">The sequence shown here is derived from an EMBL/GenBank/DDBJ whole genome shotgun (WGS) entry which is preliminary data.</text>
</comment>
<dbReference type="Proteomes" id="UP001499951">
    <property type="component" value="Unassembled WGS sequence"/>
</dbReference>
<dbReference type="PANTHER" id="PTHR36505:SF1">
    <property type="entry name" value="BLR1072 PROTEIN"/>
    <property type="match status" value="1"/>
</dbReference>
<evidence type="ECO:0000313" key="2">
    <source>
        <dbReference type="EMBL" id="GAA0560734.1"/>
    </source>
</evidence>
<gene>
    <name evidence="2" type="ORF">GCM10008942_06440</name>
</gene>
<dbReference type="PANTHER" id="PTHR36505">
    <property type="entry name" value="BLR1072 PROTEIN"/>
    <property type="match status" value="1"/>
</dbReference>
<dbReference type="Gene3D" id="2.30.30.240">
    <property type="entry name" value="PRC-barrel domain"/>
    <property type="match status" value="1"/>
</dbReference>
<name>A0ABN1E7D7_9PROT</name>
<dbReference type="Pfam" id="PF05239">
    <property type="entry name" value="PRC"/>
    <property type="match status" value="1"/>
</dbReference>
<protein>
    <submittedName>
        <fullName evidence="2">PRC-barrel domain-containing protein</fullName>
    </submittedName>
</protein>
<feature type="domain" description="PRC-barrel" evidence="1">
    <location>
        <begin position="11"/>
        <end position="81"/>
    </location>
</feature>
<dbReference type="RefSeq" id="WP_166931898.1">
    <property type="nucleotide sequence ID" value="NZ_BAAADD010000002.1"/>
</dbReference>
<evidence type="ECO:0000313" key="3">
    <source>
        <dbReference type="Proteomes" id="UP001499951"/>
    </source>
</evidence>